<evidence type="ECO:0000259" key="2">
    <source>
        <dbReference type="PROSITE" id="PS50994"/>
    </source>
</evidence>
<name>A0ABP0HIR1_9DINO</name>
<feature type="region of interest" description="Disordered" evidence="1">
    <location>
        <begin position="645"/>
        <end position="667"/>
    </location>
</feature>
<feature type="region of interest" description="Disordered" evidence="1">
    <location>
        <begin position="699"/>
        <end position="754"/>
    </location>
</feature>
<dbReference type="InterPro" id="IPR012337">
    <property type="entry name" value="RNaseH-like_sf"/>
</dbReference>
<reference evidence="3 4" key="1">
    <citation type="submission" date="2024-02" db="EMBL/GenBank/DDBJ databases">
        <authorList>
            <person name="Chen Y."/>
            <person name="Shah S."/>
            <person name="Dougan E. K."/>
            <person name="Thang M."/>
            <person name="Chan C."/>
        </authorList>
    </citation>
    <scope>NUCLEOTIDE SEQUENCE [LARGE SCALE GENOMIC DNA]</scope>
</reference>
<evidence type="ECO:0000256" key="1">
    <source>
        <dbReference type="SAM" id="MobiDB-lite"/>
    </source>
</evidence>
<feature type="compositionally biased region" description="Basic and acidic residues" evidence="1">
    <location>
        <begin position="745"/>
        <end position="754"/>
    </location>
</feature>
<gene>
    <name evidence="3" type="ORF">CCMP2556_LOCUS1762</name>
</gene>
<dbReference type="PROSITE" id="PS50994">
    <property type="entry name" value="INTEGRASE"/>
    <property type="match status" value="1"/>
</dbReference>
<sequence length="987" mass="113101">MKVLRSKKKPRKLWFSLPCTKFCRWTYLNYASRPEELRQARKKERKMLWYMNDFVKDTLSKAPDTKIYFEWTHPCQGWQEPPMIDLETFLAALDIPWLSCRIDGCVYGMMDSRGEHHLHKKWLVKTTCEHFHATYKTKVCHGGHSHTLVQGAETAKSAYYPWKLVQSWARFWRAEMVSDRNLRLLFMKQDSPAALEDEELHLLADDDGDTLNALPAEEALQPVEVPSEQEKKQWMARVAHFHKAAGHPTNKNLAKLIKNAGQPAWKSELALEHRCPACEAIRPGGTSSKNIPPASTHSMWSAWQAVGMDTAEWQIPATKDKVKFVLMMDLATKLRVVWPIMEYPNMEMRAETADHIIEAFTERWLSVFPKPEMVIVDNGKSFTSDRFNTFLRESNIAVHYPPEKEPWAHGILEAGIQDIKQVATVLQMEQLDLRPAHTLILATSALNQTEYTAGYSAQQWAFGKHYSLTDEDHRTYEQVEPSTDFARLVQARQQAEEIAVKTRSKRVLSKLSHTLVRQPLRTFSPMQLVKIWRQFQPADQHKGSRGGFKKSGRPHWVGPGRVVFQEVLPHQEEGDPRRHILWVLIGSRIYRCSVHSVRPVTEVERLQYEMTADEDPTKWKSLADILPKREFTDLLDELPKEDEIEVPNLPFSPDPATYAPIRRATGKSTLQMSDYKLKHRSSPLGLQPPDREVQHFVPPAHASSSARPSNSALPEAEETANDYEDYTPSLPDAAADEPPEDEPQPSERDPKRARSEYDLKWVEELKSHSEIDNKEVFSYLTECQDDLDVLVMYIDVEPETNTKRKALLRNPVLYMAKKLNNSEVSLQRLSNLEKVLFQRAKMKEAMKVKGVVCTDSRGGYDAVETNESPLLGLTNMRAALQAFQLRENLRRCGSELRWLASDYDLADSMTKKRADSREGLLKFLATWHWTVAYDPNFVAAKKNKKLGLTAVDKIDRALRQADALCSTTAFETMPEPPEPVASVIAED</sequence>
<dbReference type="Proteomes" id="UP001642484">
    <property type="component" value="Unassembled WGS sequence"/>
</dbReference>
<organism evidence="3 4">
    <name type="scientific">Durusdinium trenchii</name>
    <dbReference type="NCBI Taxonomy" id="1381693"/>
    <lineage>
        <taxon>Eukaryota</taxon>
        <taxon>Sar</taxon>
        <taxon>Alveolata</taxon>
        <taxon>Dinophyceae</taxon>
        <taxon>Suessiales</taxon>
        <taxon>Symbiodiniaceae</taxon>
        <taxon>Durusdinium</taxon>
    </lineage>
</organism>
<evidence type="ECO:0000313" key="4">
    <source>
        <dbReference type="Proteomes" id="UP001642484"/>
    </source>
</evidence>
<dbReference type="EMBL" id="CAXAMN010000603">
    <property type="protein sequence ID" value="CAK8989702.1"/>
    <property type="molecule type" value="Genomic_DNA"/>
</dbReference>
<dbReference type="InterPro" id="IPR001584">
    <property type="entry name" value="Integrase_cat-core"/>
</dbReference>
<evidence type="ECO:0000313" key="3">
    <source>
        <dbReference type="EMBL" id="CAK8989702.1"/>
    </source>
</evidence>
<keyword evidence="4" id="KW-1185">Reference proteome</keyword>
<comment type="caution">
    <text evidence="3">The sequence shown here is derived from an EMBL/GenBank/DDBJ whole genome shotgun (WGS) entry which is preliminary data.</text>
</comment>
<feature type="compositionally biased region" description="Acidic residues" evidence="1">
    <location>
        <begin position="734"/>
        <end position="744"/>
    </location>
</feature>
<dbReference type="InterPro" id="IPR036397">
    <property type="entry name" value="RNaseH_sf"/>
</dbReference>
<dbReference type="Gene3D" id="3.30.420.10">
    <property type="entry name" value="Ribonuclease H-like superfamily/Ribonuclease H"/>
    <property type="match status" value="1"/>
</dbReference>
<proteinExistence type="predicted"/>
<feature type="domain" description="Integrase catalytic" evidence="2">
    <location>
        <begin position="288"/>
        <end position="467"/>
    </location>
</feature>
<dbReference type="SUPFAM" id="SSF53098">
    <property type="entry name" value="Ribonuclease H-like"/>
    <property type="match status" value="1"/>
</dbReference>
<protein>
    <recommendedName>
        <fullName evidence="2">Integrase catalytic domain-containing protein</fullName>
    </recommendedName>
</protein>
<accession>A0ABP0HIR1</accession>
<feature type="compositionally biased region" description="Low complexity" evidence="1">
    <location>
        <begin position="699"/>
        <end position="714"/>
    </location>
</feature>
<feature type="compositionally biased region" description="Acidic residues" evidence="1">
    <location>
        <begin position="715"/>
        <end position="725"/>
    </location>
</feature>